<dbReference type="InterPro" id="IPR052892">
    <property type="entry name" value="NA-targeting_endonuclease"/>
</dbReference>
<protein>
    <submittedName>
        <fullName evidence="2">HNH endonuclease</fullName>
    </submittedName>
</protein>
<dbReference type="InterPro" id="IPR029471">
    <property type="entry name" value="HNH_5"/>
</dbReference>
<dbReference type="Pfam" id="PF14279">
    <property type="entry name" value="HNH_5"/>
    <property type="match status" value="1"/>
</dbReference>
<keyword evidence="2" id="KW-0540">Nuclease</keyword>
<reference evidence="2 3" key="1">
    <citation type="submission" date="2016-06" db="EMBL/GenBank/DDBJ databases">
        <title>Respiratory ammonification of nitrate coupled to the oxidation of elemental sulfur in deep-sea autotrophic thermophilic bacteria.</title>
        <authorList>
            <person name="Slobodkina G.B."/>
            <person name="Mardanov A.V."/>
            <person name="Ravin N.V."/>
            <person name="Frolova A.A."/>
            <person name="Viryasiv M.B."/>
            <person name="Chernyh N.A."/>
            <person name="Bonch-Osmolovskaya E.A."/>
            <person name="Slobodkin A.I."/>
        </authorList>
    </citation>
    <scope>NUCLEOTIDE SEQUENCE [LARGE SCALE GENOMIC DNA]</scope>
    <source>
        <strain evidence="2 3">S69</strain>
    </source>
</reference>
<dbReference type="PANTHER" id="PTHR33877:SF1">
    <property type="entry name" value="TYPE IV METHYL-DIRECTED RESTRICTION ENZYME ECOKMCRA"/>
    <property type="match status" value="1"/>
</dbReference>
<dbReference type="GO" id="GO:0004519">
    <property type="term" value="F:endonuclease activity"/>
    <property type="evidence" value="ECO:0007669"/>
    <property type="project" value="UniProtKB-KW"/>
</dbReference>
<name>A0A1B9F923_9BACT</name>
<dbReference type="AlphaFoldDB" id="A0A1B9F923"/>
<comment type="caution">
    <text evidence="2">The sequence shown here is derived from an EMBL/GenBank/DDBJ whole genome shotgun (WGS) entry which is preliminary data.</text>
</comment>
<sequence length="101" mass="11652">MEKKNFTFIPVVSEEFIKAERQKAKALKKTRWWRKKVSSGKCYYCGRVFPPSELTIDHVVPIIRGGRSEKNNLVPACKECNAKKKHQLGFEFQFKMDGGGD</sequence>
<evidence type="ECO:0000313" key="2">
    <source>
        <dbReference type="EMBL" id="OCC16419.1"/>
    </source>
</evidence>
<dbReference type="OrthoDB" id="9802901at2"/>
<dbReference type="STRING" id="1156395.DBT_0236"/>
<dbReference type="RefSeq" id="WP_067615593.1">
    <property type="nucleotide sequence ID" value="NZ_MAGO01000001.1"/>
</dbReference>
<accession>A0A1B9F923</accession>
<dbReference type="SMART" id="SM00507">
    <property type="entry name" value="HNHc"/>
    <property type="match status" value="1"/>
</dbReference>
<dbReference type="PANTHER" id="PTHR33877">
    <property type="entry name" value="SLL1193 PROTEIN"/>
    <property type="match status" value="1"/>
</dbReference>
<proteinExistence type="predicted"/>
<keyword evidence="2" id="KW-0378">Hydrolase</keyword>
<dbReference type="Gene3D" id="1.10.30.50">
    <property type="match status" value="1"/>
</dbReference>
<dbReference type="InterPro" id="IPR003615">
    <property type="entry name" value="HNH_nuc"/>
</dbReference>
<keyword evidence="2" id="KW-0255">Endonuclease</keyword>
<dbReference type="Proteomes" id="UP000093080">
    <property type="component" value="Unassembled WGS sequence"/>
</dbReference>
<evidence type="ECO:0000259" key="1">
    <source>
        <dbReference type="SMART" id="SM00507"/>
    </source>
</evidence>
<gene>
    <name evidence="2" type="ORF">DBT_0236</name>
</gene>
<feature type="domain" description="HNH nuclease" evidence="1">
    <location>
        <begin position="31"/>
        <end position="82"/>
    </location>
</feature>
<dbReference type="CDD" id="cd00085">
    <property type="entry name" value="HNHc"/>
    <property type="match status" value="1"/>
</dbReference>
<organism evidence="2 3">
    <name type="scientific">Dissulfuribacter thermophilus</name>
    <dbReference type="NCBI Taxonomy" id="1156395"/>
    <lineage>
        <taxon>Bacteria</taxon>
        <taxon>Pseudomonadati</taxon>
        <taxon>Thermodesulfobacteriota</taxon>
        <taxon>Dissulfuribacteria</taxon>
        <taxon>Dissulfuribacterales</taxon>
        <taxon>Dissulfuribacteraceae</taxon>
        <taxon>Dissulfuribacter</taxon>
    </lineage>
</organism>
<evidence type="ECO:0000313" key="3">
    <source>
        <dbReference type="Proteomes" id="UP000093080"/>
    </source>
</evidence>
<keyword evidence="3" id="KW-1185">Reference proteome</keyword>
<dbReference type="EMBL" id="MAGO01000001">
    <property type="protein sequence ID" value="OCC16419.1"/>
    <property type="molecule type" value="Genomic_DNA"/>
</dbReference>